<keyword evidence="7" id="KW-0175">Coiled coil</keyword>
<dbReference type="PANTHER" id="PTHR43065">
    <property type="entry name" value="SENSOR HISTIDINE KINASE"/>
    <property type="match status" value="1"/>
</dbReference>
<keyword evidence="6" id="KW-0418">Kinase</keyword>
<dbReference type="PROSITE" id="PS50885">
    <property type="entry name" value="HAMP"/>
    <property type="match status" value="1"/>
</dbReference>
<dbReference type="Gene3D" id="1.10.287.130">
    <property type="match status" value="1"/>
</dbReference>
<gene>
    <name evidence="11" type="ORF">DFP79_1367</name>
</gene>
<feature type="domain" description="Histidine kinase" evidence="9">
    <location>
        <begin position="289"/>
        <end position="536"/>
    </location>
</feature>
<keyword evidence="8" id="KW-0812">Transmembrane</keyword>
<evidence type="ECO:0000259" key="9">
    <source>
        <dbReference type="PROSITE" id="PS50109"/>
    </source>
</evidence>
<dbReference type="InterPro" id="IPR005467">
    <property type="entry name" value="His_kinase_dom"/>
</dbReference>
<dbReference type="RefSeq" id="WP_133503161.1">
    <property type="nucleotide sequence ID" value="NZ_SNXC01000010.1"/>
</dbReference>
<dbReference type="GO" id="GO:0007165">
    <property type="term" value="P:signal transduction"/>
    <property type="evidence" value="ECO:0007669"/>
    <property type="project" value="InterPro"/>
</dbReference>
<evidence type="ECO:0000313" key="11">
    <source>
        <dbReference type="EMBL" id="TDO98943.1"/>
    </source>
</evidence>
<proteinExistence type="predicted"/>
<keyword evidence="4" id="KW-0597">Phosphoprotein</keyword>
<protein>
    <recommendedName>
        <fullName evidence="3">histidine kinase</fullName>
        <ecNumber evidence="3">2.7.13.3</ecNumber>
    </recommendedName>
</protein>
<dbReference type="Proteomes" id="UP000294656">
    <property type="component" value="Unassembled WGS sequence"/>
</dbReference>
<dbReference type="Gene3D" id="6.10.340.10">
    <property type="match status" value="1"/>
</dbReference>
<evidence type="ECO:0000256" key="6">
    <source>
        <dbReference type="ARBA" id="ARBA00022777"/>
    </source>
</evidence>
<dbReference type="PANTHER" id="PTHR43065:SF50">
    <property type="entry name" value="HISTIDINE KINASE"/>
    <property type="match status" value="1"/>
</dbReference>
<reference evidence="11 12" key="1">
    <citation type="submission" date="2019-03" db="EMBL/GenBank/DDBJ databases">
        <title>Genomic Encyclopedia of Type Strains, Phase III (KMG-III): the genomes of soil and plant-associated and newly described type strains.</title>
        <authorList>
            <person name="Whitman W."/>
        </authorList>
    </citation>
    <scope>NUCLEOTIDE SEQUENCE [LARGE SCALE GENOMIC DNA]</scope>
    <source>
        <strain evidence="11 12">CECT 7378</strain>
    </source>
</reference>
<dbReference type="InterPro" id="IPR003594">
    <property type="entry name" value="HATPase_dom"/>
</dbReference>
<dbReference type="PROSITE" id="PS50109">
    <property type="entry name" value="HIS_KIN"/>
    <property type="match status" value="1"/>
</dbReference>
<keyword evidence="8" id="KW-1133">Transmembrane helix</keyword>
<keyword evidence="5" id="KW-0808">Transferase</keyword>
<comment type="catalytic activity">
    <reaction evidence="1">
        <text>ATP + protein L-histidine = ADP + protein N-phospho-L-histidine.</text>
        <dbReference type="EC" id="2.7.13.3"/>
    </reaction>
</comment>
<dbReference type="AlphaFoldDB" id="A0A4R6MBQ7"/>
<dbReference type="GO" id="GO:0016020">
    <property type="term" value="C:membrane"/>
    <property type="evidence" value="ECO:0007669"/>
    <property type="project" value="UniProtKB-SubCell"/>
</dbReference>
<dbReference type="EMBL" id="SNXC01000010">
    <property type="protein sequence ID" value="TDO98943.1"/>
    <property type="molecule type" value="Genomic_DNA"/>
</dbReference>
<evidence type="ECO:0000256" key="1">
    <source>
        <dbReference type="ARBA" id="ARBA00000085"/>
    </source>
</evidence>
<dbReference type="GO" id="GO:0004673">
    <property type="term" value="F:protein histidine kinase activity"/>
    <property type="evidence" value="ECO:0007669"/>
    <property type="project" value="UniProtKB-EC"/>
</dbReference>
<keyword evidence="8" id="KW-0472">Membrane</keyword>
<feature type="transmembrane region" description="Helical" evidence="8">
    <location>
        <begin position="7"/>
        <end position="30"/>
    </location>
</feature>
<dbReference type="Pfam" id="PF02518">
    <property type="entry name" value="HATPase_c"/>
    <property type="match status" value="1"/>
</dbReference>
<name>A0A4R6MBQ7_9GAMM</name>
<evidence type="ECO:0000256" key="3">
    <source>
        <dbReference type="ARBA" id="ARBA00012438"/>
    </source>
</evidence>
<accession>A0A4R6MBQ7</accession>
<evidence type="ECO:0000313" key="12">
    <source>
        <dbReference type="Proteomes" id="UP000294656"/>
    </source>
</evidence>
<evidence type="ECO:0000256" key="5">
    <source>
        <dbReference type="ARBA" id="ARBA00022679"/>
    </source>
</evidence>
<evidence type="ECO:0000256" key="2">
    <source>
        <dbReference type="ARBA" id="ARBA00004370"/>
    </source>
</evidence>
<evidence type="ECO:0000256" key="8">
    <source>
        <dbReference type="SAM" id="Phobius"/>
    </source>
</evidence>
<dbReference type="Pfam" id="PF00672">
    <property type="entry name" value="HAMP"/>
    <property type="match status" value="1"/>
</dbReference>
<evidence type="ECO:0000259" key="10">
    <source>
        <dbReference type="PROSITE" id="PS50885"/>
    </source>
</evidence>
<dbReference type="InterPro" id="IPR004358">
    <property type="entry name" value="Sig_transdc_His_kin-like_C"/>
</dbReference>
<dbReference type="CDD" id="cd06225">
    <property type="entry name" value="HAMP"/>
    <property type="match status" value="1"/>
</dbReference>
<dbReference type="EC" id="2.7.13.3" evidence="3"/>
<organism evidence="11 12">
    <name type="scientific">Marinomonas balearica</name>
    <dbReference type="NCBI Taxonomy" id="491947"/>
    <lineage>
        <taxon>Bacteria</taxon>
        <taxon>Pseudomonadati</taxon>
        <taxon>Pseudomonadota</taxon>
        <taxon>Gammaproteobacteria</taxon>
        <taxon>Oceanospirillales</taxon>
        <taxon>Oceanospirillaceae</taxon>
        <taxon>Marinomonas</taxon>
    </lineage>
</organism>
<feature type="domain" description="HAMP" evidence="10">
    <location>
        <begin position="174"/>
        <end position="226"/>
    </location>
</feature>
<keyword evidence="12" id="KW-1185">Reference proteome</keyword>
<comment type="caution">
    <text evidence="11">The sequence shown here is derived from an EMBL/GenBank/DDBJ whole genome shotgun (WGS) entry which is preliminary data.</text>
</comment>
<feature type="coiled-coil region" evidence="7">
    <location>
        <begin position="221"/>
        <end position="277"/>
    </location>
</feature>
<sequence>MSLKLKTILGVAFIEAILLAVLISMTLNYLETTNYEGLYKRATTTATLFSTTTKDAVISYDLASLDAFSSELMKNPDLVYVKVLNPDGQIFAQAGEKKYLERDFIEDTDVAMINDGVFDVRAEINEGGQSFGEIRIGIDTSGLTQALTEARYWSATIAFGEMLLVALFSYILGSYLTNRLSKLRQAANDISHDNMDIKLDTKGSDEVAEVAQAFIQMSSRLKRESQRRSVYERELKSLNSSLETRVERRTLQLQDNVAKLEKTNDALQQTHAKLIQSEKMASIGTLAAGVAHEINNPVGYVMSNVRTLGEYVGIYSETITKLQALDSQSSELELIEAIENIEEWLKEQDIEFIQSDTASLIKDTVDGTERIRDIVSGLKEFSHSAPDKVMQLANLNEAIERTLKVAHNELKYKSRVTTSLAEIPPIECNIGQIQQVLLNLVINANHAVEENGLIQIRSGVSGQDVFVSVRDNGCGIPAEIKKKIFDPFFTTKGVGSGTGLGLSIVYGIMKDHRGRIDLESTPKKGSKFTLYFPIQSHI</sequence>
<comment type="subcellular location">
    <subcellularLocation>
        <location evidence="2">Membrane</location>
    </subcellularLocation>
</comment>
<evidence type="ECO:0000256" key="7">
    <source>
        <dbReference type="SAM" id="Coils"/>
    </source>
</evidence>
<dbReference type="PRINTS" id="PR00344">
    <property type="entry name" value="BCTRLSENSOR"/>
</dbReference>
<dbReference type="SMART" id="SM00304">
    <property type="entry name" value="HAMP"/>
    <property type="match status" value="1"/>
</dbReference>
<evidence type="ECO:0000256" key="4">
    <source>
        <dbReference type="ARBA" id="ARBA00022553"/>
    </source>
</evidence>
<dbReference type="OrthoDB" id="1931120at2"/>
<dbReference type="SUPFAM" id="SSF158472">
    <property type="entry name" value="HAMP domain-like"/>
    <property type="match status" value="1"/>
</dbReference>
<dbReference type="SUPFAM" id="SSF55874">
    <property type="entry name" value="ATPase domain of HSP90 chaperone/DNA topoisomerase II/histidine kinase"/>
    <property type="match status" value="1"/>
</dbReference>
<dbReference type="Gene3D" id="3.30.565.10">
    <property type="entry name" value="Histidine kinase-like ATPase, C-terminal domain"/>
    <property type="match status" value="1"/>
</dbReference>
<dbReference type="InterPro" id="IPR003660">
    <property type="entry name" value="HAMP_dom"/>
</dbReference>
<dbReference type="InterPro" id="IPR036890">
    <property type="entry name" value="HATPase_C_sf"/>
</dbReference>
<dbReference type="SMART" id="SM00387">
    <property type="entry name" value="HATPase_c"/>
    <property type="match status" value="1"/>
</dbReference>